<evidence type="ECO:0000313" key="7">
    <source>
        <dbReference type="Proteomes" id="UP001187734"/>
    </source>
</evidence>
<keyword evidence="2" id="KW-0378">Hydrolase</keyword>
<evidence type="ECO:0000313" key="6">
    <source>
        <dbReference type="EMBL" id="SPJ76232.1"/>
    </source>
</evidence>
<organism evidence="6 7">
    <name type="scientific">Fusarium torulosum</name>
    <dbReference type="NCBI Taxonomy" id="33205"/>
    <lineage>
        <taxon>Eukaryota</taxon>
        <taxon>Fungi</taxon>
        <taxon>Dikarya</taxon>
        <taxon>Ascomycota</taxon>
        <taxon>Pezizomycotina</taxon>
        <taxon>Sordariomycetes</taxon>
        <taxon>Hypocreomycetidae</taxon>
        <taxon>Hypocreales</taxon>
        <taxon>Nectriaceae</taxon>
        <taxon>Fusarium</taxon>
    </lineage>
</organism>
<dbReference type="EMBL" id="ONZP01000190">
    <property type="protein sequence ID" value="SPJ76232.1"/>
    <property type="molecule type" value="Genomic_DNA"/>
</dbReference>
<dbReference type="Gene3D" id="3.40.50.10810">
    <property type="entry name" value="Tandem AAA-ATPase domain"/>
    <property type="match status" value="1"/>
</dbReference>
<dbReference type="InterPro" id="IPR027417">
    <property type="entry name" value="P-loop_NTPase"/>
</dbReference>
<sequence>MVPSIPARCDQRGCTQQLPTSFAVKLESSANFSAKDLPQVKGQILSENGQMMQGLLNEASLELFISCVVEDTQTTEAPKRSLGPSPVPCALQITVYGPLDIFDEIGTWFEDYQVFLQDPQQCHRDALTFMLRRERGWAFFDQEPDIWEIVDTDQGRFFLNRVSNASQTEEPSQCFGGIVADPMGLGKTLTMIALAATDLEGAAYHMQTGQEDHLDVPTTLIIVPPPLIGTWEEQLSEHVVEGRLIIRRHHREARLASIEEIKATNIVLTTYHTISAEWSPSGKAKGSILYSVRWRRIILDEAHLIRNGNSRMSQAVCALESKARWAVTGTPIQNRLGDLATLFKFIRAHPYTDRRCFDTDISCLWKSGEYQEAIKRLKRLSKCLLLRRDKGTVSLPPRRDLQCPVDFRPEERALYNKLREQAIISIDEVLKRDSESSKSGAYVNVLQQIESLRLVCNLGLHYNSRHTKTSQTLQVGDWLGLAQSTFNMQRDMGPTVCLQCSSTLDITEPLFDDPTTTVQNPLFFSCLRFICTDCAQKCNKTACGHNPCCAVSHVSASGHEVESSLPDVQPRTDKGLPSKVEALIADINALPPSEKCIVFSTWRLTLDVVEAGLGGSCISSVRFDGKVPQKDRQGIVDRFRHDPSIRVMLLTLSCGAAGLTLTAATRAYLMEPHWNPTLEEQALARIHRIGQSREVTTVRFFVRDSFEQQVIKVQESKRYLAGLLLSPHDNGQASENLTRLQELLSLI</sequence>
<name>A0AAE8SI17_9HYPO</name>
<dbReference type="GO" id="GO:0005634">
    <property type="term" value="C:nucleus"/>
    <property type="evidence" value="ECO:0007669"/>
    <property type="project" value="TreeGrafter"/>
</dbReference>
<dbReference type="CDD" id="cd18008">
    <property type="entry name" value="DEXDc_SHPRH-like"/>
    <property type="match status" value="1"/>
</dbReference>
<dbReference type="InterPro" id="IPR000330">
    <property type="entry name" value="SNF2_N"/>
</dbReference>
<gene>
    <name evidence="6" type="ORF">FTOL_05963</name>
</gene>
<comment type="caution">
    <text evidence="6">The sequence shown here is derived from an EMBL/GenBank/DDBJ whole genome shotgun (WGS) entry which is preliminary data.</text>
</comment>
<protein>
    <submittedName>
        <fullName evidence="6">Related to global transactivator</fullName>
    </submittedName>
</protein>
<evidence type="ECO:0000259" key="4">
    <source>
        <dbReference type="PROSITE" id="PS51192"/>
    </source>
</evidence>
<dbReference type="CDD" id="cd18793">
    <property type="entry name" value="SF2_C_SNF"/>
    <property type="match status" value="1"/>
</dbReference>
<feature type="domain" description="Helicase ATP-binding" evidence="4">
    <location>
        <begin position="168"/>
        <end position="349"/>
    </location>
</feature>
<evidence type="ECO:0000256" key="2">
    <source>
        <dbReference type="ARBA" id="ARBA00022801"/>
    </source>
</evidence>
<dbReference type="SMART" id="SM00490">
    <property type="entry name" value="HELICc"/>
    <property type="match status" value="1"/>
</dbReference>
<dbReference type="Proteomes" id="UP001187734">
    <property type="component" value="Unassembled WGS sequence"/>
</dbReference>
<dbReference type="PROSITE" id="PS51192">
    <property type="entry name" value="HELICASE_ATP_BIND_1"/>
    <property type="match status" value="1"/>
</dbReference>
<evidence type="ECO:0000256" key="1">
    <source>
        <dbReference type="ARBA" id="ARBA00022741"/>
    </source>
</evidence>
<dbReference type="InterPro" id="IPR014001">
    <property type="entry name" value="Helicase_ATP-bd"/>
</dbReference>
<dbReference type="PROSITE" id="PS51194">
    <property type="entry name" value="HELICASE_CTER"/>
    <property type="match status" value="1"/>
</dbReference>
<keyword evidence="7" id="KW-1185">Reference proteome</keyword>
<dbReference type="Pfam" id="PF00271">
    <property type="entry name" value="Helicase_C"/>
    <property type="match status" value="1"/>
</dbReference>
<dbReference type="GO" id="GO:0008094">
    <property type="term" value="F:ATP-dependent activity, acting on DNA"/>
    <property type="evidence" value="ECO:0007669"/>
    <property type="project" value="TreeGrafter"/>
</dbReference>
<dbReference type="SUPFAM" id="SSF52540">
    <property type="entry name" value="P-loop containing nucleoside triphosphate hydrolases"/>
    <property type="match status" value="2"/>
</dbReference>
<dbReference type="GO" id="GO:0006281">
    <property type="term" value="P:DNA repair"/>
    <property type="evidence" value="ECO:0007669"/>
    <property type="project" value="TreeGrafter"/>
</dbReference>
<dbReference type="InterPro" id="IPR001650">
    <property type="entry name" value="Helicase_C-like"/>
</dbReference>
<dbReference type="InterPro" id="IPR049730">
    <property type="entry name" value="SNF2/RAD54-like_C"/>
</dbReference>
<reference evidence="6" key="1">
    <citation type="submission" date="2018-03" db="EMBL/GenBank/DDBJ databases">
        <authorList>
            <person name="Guldener U."/>
        </authorList>
    </citation>
    <scope>NUCLEOTIDE SEQUENCE</scope>
</reference>
<evidence type="ECO:0000256" key="3">
    <source>
        <dbReference type="ARBA" id="ARBA00022840"/>
    </source>
</evidence>
<dbReference type="InterPro" id="IPR050628">
    <property type="entry name" value="SNF2_RAD54_helicase_TF"/>
</dbReference>
<dbReference type="Pfam" id="PF00176">
    <property type="entry name" value="SNF2-rel_dom"/>
    <property type="match status" value="1"/>
</dbReference>
<dbReference type="SMART" id="SM00487">
    <property type="entry name" value="DEXDc"/>
    <property type="match status" value="1"/>
</dbReference>
<accession>A0AAE8SI17</accession>
<keyword evidence="1" id="KW-0547">Nucleotide-binding</keyword>
<dbReference type="InterPro" id="IPR038718">
    <property type="entry name" value="SNF2-like_sf"/>
</dbReference>
<dbReference type="GO" id="GO:0005524">
    <property type="term" value="F:ATP binding"/>
    <property type="evidence" value="ECO:0007669"/>
    <property type="project" value="UniProtKB-KW"/>
</dbReference>
<proteinExistence type="predicted"/>
<keyword evidence="3" id="KW-0067">ATP-binding</keyword>
<dbReference type="PANTHER" id="PTHR45626:SF22">
    <property type="entry name" value="DNA REPAIR PROTEIN RAD5"/>
    <property type="match status" value="1"/>
</dbReference>
<dbReference type="GO" id="GO:0016787">
    <property type="term" value="F:hydrolase activity"/>
    <property type="evidence" value="ECO:0007669"/>
    <property type="project" value="UniProtKB-KW"/>
</dbReference>
<feature type="domain" description="Helicase C-terminal" evidence="5">
    <location>
        <begin position="579"/>
        <end position="744"/>
    </location>
</feature>
<dbReference type="PANTHER" id="PTHR45626">
    <property type="entry name" value="TRANSCRIPTION TERMINATION FACTOR 2-RELATED"/>
    <property type="match status" value="1"/>
</dbReference>
<dbReference type="Gene3D" id="3.40.50.300">
    <property type="entry name" value="P-loop containing nucleotide triphosphate hydrolases"/>
    <property type="match status" value="1"/>
</dbReference>
<evidence type="ECO:0000259" key="5">
    <source>
        <dbReference type="PROSITE" id="PS51194"/>
    </source>
</evidence>
<dbReference type="AlphaFoldDB" id="A0AAE8SI17"/>